<evidence type="ECO:0000256" key="2">
    <source>
        <dbReference type="ARBA" id="ARBA00029447"/>
    </source>
</evidence>
<sequence length="263" mass="28883">MMDGQLIAPICFMAGIALGAFALTLRLASERKANQYKLRERDKIIAEMSGRIPVDEAQAHLSTLKLEMDGLREELACQSAMHEQALADLIKQASLDRDEMISKSCLANDARISRLRNLLVADHATLERDAGVLLGLVKTVERWHDELQAILANNSDLKKQNESFSRIIKNVVMLALNASIEAARAGEHGRGFAVVADGVRDLAVSSEMLAQNFQNNLFKNDLVTTTTFQDMQASGNMIRTLVFGMKATIDKIQSVIASEDLAA</sequence>
<evidence type="ECO:0000259" key="4">
    <source>
        <dbReference type="PROSITE" id="PS50111"/>
    </source>
</evidence>
<organism evidence="5">
    <name type="scientific">mine drainage metagenome</name>
    <dbReference type="NCBI Taxonomy" id="410659"/>
    <lineage>
        <taxon>unclassified sequences</taxon>
        <taxon>metagenomes</taxon>
        <taxon>ecological metagenomes</taxon>
    </lineage>
</organism>
<reference evidence="5" key="1">
    <citation type="submission" date="2016-10" db="EMBL/GenBank/DDBJ databases">
        <title>Sequence of Gallionella enrichment culture.</title>
        <authorList>
            <person name="Poehlein A."/>
            <person name="Muehling M."/>
            <person name="Daniel R."/>
        </authorList>
    </citation>
    <scope>NUCLEOTIDE SEQUENCE</scope>
</reference>
<keyword evidence="3" id="KW-0812">Transmembrane</keyword>
<protein>
    <submittedName>
        <fullName evidence="5">Methyl-accepting chemotaxis protein 1</fullName>
    </submittedName>
</protein>
<dbReference type="PROSITE" id="PS50111">
    <property type="entry name" value="CHEMOTAXIS_TRANSDUC_2"/>
    <property type="match status" value="1"/>
</dbReference>
<dbReference type="PANTHER" id="PTHR32089:SF112">
    <property type="entry name" value="LYSOZYME-LIKE PROTEIN-RELATED"/>
    <property type="match status" value="1"/>
</dbReference>
<dbReference type="GO" id="GO:0016020">
    <property type="term" value="C:membrane"/>
    <property type="evidence" value="ECO:0007669"/>
    <property type="project" value="InterPro"/>
</dbReference>
<evidence type="ECO:0000313" key="5">
    <source>
        <dbReference type="EMBL" id="OIQ86839.1"/>
    </source>
</evidence>
<dbReference type="GO" id="GO:0007165">
    <property type="term" value="P:signal transduction"/>
    <property type="evidence" value="ECO:0007669"/>
    <property type="project" value="UniProtKB-KW"/>
</dbReference>
<comment type="similarity">
    <text evidence="2">Belongs to the methyl-accepting chemotaxis (MCP) protein family.</text>
</comment>
<keyword evidence="1" id="KW-0807">Transducer</keyword>
<feature type="domain" description="Methyl-accepting transducer" evidence="4">
    <location>
        <begin position="136"/>
        <end position="263"/>
    </location>
</feature>
<dbReference type="GO" id="GO:0006935">
    <property type="term" value="P:chemotaxis"/>
    <property type="evidence" value="ECO:0007669"/>
    <property type="project" value="InterPro"/>
</dbReference>
<proteinExistence type="inferred from homology"/>
<dbReference type="PANTHER" id="PTHR32089">
    <property type="entry name" value="METHYL-ACCEPTING CHEMOTAXIS PROTEIN MCPB"/>
    <property type="match status" value="1"/>
</dbReference>
<dbReference type="GO" id="GO:0004888">
    <property type="term" value="F:transmembrane signaling receptor activity"/>
    <property type="evidence" value="ECO:0007669"/>
    <property type="project" value="InterPro"/>
</dbReference>
<comment type="caution">
    <text evidence="5">The sequence shown here is derived from an EMBL/GenBank/DDBJ whole genome shotgun (WGS) entry which is preliminary data.</text>
</comment>
<feature type="transmembrane region" description="Helical" evidence="3">
    <location>
        <begin position="6"/>
        <end position="28"/>
    </location>
</feature>
<keyword evidence="3" id="KW-1133">Transmembrane helix</keyword>
<evidence type="ECO:0000256" key="1">
    <source>
        <dbReference type="ARBA" id="ARBA00023224"/>
    </source>
</evidence>
<dbReference type="SUPFAM" id="SSF58104">
    <property type="entry name" value="Methyl-accepting chemotaxis protein (MCP) signaling domain"/>
    <property type="match status" value="1"/>
</dbReference>
<dbReference type="InterPro" id="IPR004090">
    <property type="entry name" value="Chemotax_Me-accpt_rcpt"/>
</dbReference>
<gene>
    <name evidence="5" type="primary">mcp1_5</name>
    <name evidence="5" type="ORF">GALL_313080</name>
</gene>
<dbReference type="Pfam" id="PF00015">
    <property type="entry name" value="MCPsignal"/>
    <property type="match status" value="1"/>
</dbReference>
<dbReference type="PRINTS" id="PR00260">
    <property type="entry name" value="CHEMTRNSDUCR"/>
</dbReference>
<evidence type="ECO:0000256" key="3">
    <source>
        <dbReference type="SAM" id="Phobius"/>
    </source>
</evidence>
<dbReference type="EMBL" id="MLJW01000456">
    <property type="protein sequence ID" value="OIQ86839.1"/>
    <property type="molecule type" value="Genomic_DNA"/>
</dbReference>
<keyword evidence="3" id="KW-0472">Membrane</keyword>
<accession>A0A1J5R463</accession>
<dbReference type="InterPro" id="IPR004089">
    <property type="entry name" value="MCPsignal_dom"/>
</dbReference>
<name>A0A1J5R463_9ZZZZ</name>
<dbReference type="Gene3D" id="1.10.287.950">
    <property type="entry name" value="Methyl-accepting chemotaxis protein"/>
    <property type="match status" value="1"/>
</dbReference>
<dbReference type="AlphaFoldDB" id="A0A1J5R463"/>